<dbReference type="InterPro" id="IPR001254">
    <property type="entry name" value="Trypsin_dom"/>
</dbReference>
<dbReference type="Pfam" id="PF00089">
    <property type="entry name" value="Trypsin"/>
    <property type="match status" value="1"/>
</dbReference>
<dbReference type="PROSITE" id="PS50022">
    <property type="entry name" value="FA58C_3"/>
    <property type="match status" value="1"/>
</dbReference>
<evidence type="ECO:0000313" key="11">
    <source>
        <dbReference type="RefSeq" id="XP_022318931.1"/>
    </source>
</evidence>
<dbReference type="InterPro" id="IPR033116">
    <property type="entry name" value="TRYPSIN_SER"/>
</dbReference>
<dbReference type="GO" id="GO:0006508">
    <property type="term" value="P:proteolysis"/>
    <property type="evidence" value="ECO:0007669"/>
    <property type="project" value="UniProtKB-KW"/>
</dbReference>
<dbReference type="PANTHER" id="PTHR24264">
    <property type="entry name" value="TRYPSIN-RELATED"/>
    <property type="match status" value="1"/>
</dbReference>
<evidence type="ECO:0000259" key="7">
    <source>
        <dbReference type="PROSITE" id="PS50022"/>
    </source>
</evidence>
<keyword evidence="1 5" id="KW-0645">Protease</keyword>
<dbReference type="KEGG" id="cvn:111121795"/>
<dbReference type="InterPro" id="IPR009003">
    <property type="entry name" value="Peptidase_S1_PA"/>
</dbReference>
<dbReference type="SUPFAM" id="SSF50494">
    <property type="entry name" value="Trypsin-like serine proteases"/>
    <property type="match status" value="1"/>
</dbReference>
<dbReference type="InterPro" id="IPR018114">
    <property type="entry name" value="TRYPSIN_HIS"/>
</dbReference>
<dbReference type="OrthoDB" id="10059102at2759"/>
<dbReference type="SMART" id="SM00231">
    <property type="entry name" value="FA58C"/>
    <property type="match status" value="1"/>
</dbReference>
<organism evidence="9 10">
    <name type="scientific">Crassostrea virginica</name>
    <name type="common">Eastern oyster</name>
    <dbReference type="NCBI Taxonomy" id="6565"/>
    <lineage>
        <taxon>Eukaryota</taxon>
        <taxon>Metazoa</taxon>
        <taxon>Spiralia</taxon>
        <taxon>Lophotrochozoa</taxon>
        <taxon>Mollusca</taxon>
        <taxon>Bivalvia</taxon>
        <taxon>Autobranchia</taxon>
        <taxon>Pteriomorphia</taxon>
        <taxon>Ostreida</taxon>
        <taxon>Ostreoidea</taxon>
        <taxon>Ostreidae</taxon>
        <taxon>Crassostrea</taxon>
    </lineage>
</organism>
<feature type="domain" description="F5/8 type C" evidence="7">
    <location>
        <begin position="46"/>
        <end position="189"/>
    </location>
</feature>
<evidence type="ECO:0000313" key="9">
    <source>
        <dbReference type="Proteomes" id="UP000694844"/>
    </source>
</evidence>
<dbReference type="PANTHER" id="PTHR24264:SF54">
    <property type="entry name" value="PEPTIDASE S1 DOMAIN-CONTAINING PROTEIN"/>
    <property type="match status" value="1"/>
</dbReference>
<dbReference type="InterPro" id="IPR050127">
    <property type="entry name" value="Serine_Proteases_S1"/>
</dbReference>
<accession>A0A8B8CLR1</accession>
<dbReference type="CDD" id="cd00190">
    <property type="entry name" value="Tryp_SPc"/>
    <property type="match status" value="1"/>
</dbReference>
<dbReference type="InterPro" id="IPR008979">
    <property type="entry name" value="Galactose-bd-like_sf"/>
</dbReference>
<reference evidence="10 11" key="1">
    <citation type="submission" date="2025-04" db="UniProtKB">
        <authorList>
            <consortium name="RefSeq"/>
        </authorList>
    </citation>
    <scope>IDENTIFICATION</scope>
    <source>
        <tissue evidence="10 11">Whole sample</tissue>
    </source>
</reference>
<evidence type="ECO:0000256" key="4">
    <source>
        <dbReference type="ARBA" id="ARBA00023157"/>
    </source>
</evidence>
<keyword evidence="2 5" id="KW-0378">Hydrolase</keyword>
<feature type="domain" description="Peptidase S1" evidence="8">
    <location>
        <begin position="329"/>
        <end position="593"/>
    </location>
</feature>
<dbReference type="InterPro" id="IPR001314">
    <property type="entry name" value="Peptidase_S1A"/>
</dbReference>
<dbReference type="GO" id="GO:0004252">
    <property type="term" value="F:serine-type endopeptidase activity"/>
    <property type="evidence" value="ECO:0007669"/>
    <property type="project" value="InterPro"/>
</dbReference>
<dbReference type="FunFam" id="2.40.10.10:FF:000003">
    <property type="entry name" value="Transmembrane serine protease 3"/>
    <property type="match status" value="1"/>
</dbReference>
<dbReference type="PROSITE" id="PS01286">
    <property type="entry name" value="FA58C_2"/>
    <property type="match status" value="1"/>
</dbReference>
<evidence type="ECO:0000256" key="2">
    <source>
        <dbReference type="ARBA" id="ARBA00022801"/>
    </source>
</evidence>
<keyword evidence="6" id="KW-0812">Transmembrane</keyword>
<evidence type="ECO:0000259" key="8">
    <source>
        <dbReference type="PROSITE" id="PS50240"/>
    </source>
</evidence>
<keyword evidence="3 5" id="KW-0720">Serine protease</keyword>
<evidence type="ECO:0000256" key="5">
    <source>
        <dbReference type="RuleBase" id="RU363034"/>
    </source>
</evidence>
<evidence type="ECO:0000256" key="3">
    <source>
        <dbReference type="ARBA" id="ARBA00022825"/>
    </source>
</evidence>
<dbReference type="SUPFAM" id="SSF49785">
    <property type="entry name" value="Galactose-binding domain-like"/>
    <property type="match status" value="2"/>
</dbReference>
<dbReference type="Gene3D" id="2.60.120.260">
    <property type="entry name" value="Galactose-binding domain-like"/>
    <property type="match status" value="1"/>
</dbReference>
<dbReference type="AlphaFoldDB" id="A0A8B8CLR1"/>
<name>A0A8B8CLR1_CRAVI</name>
<feature type="transmembrane region" description="Helical" evidence="6">
    <location>
        <begin position="7"/>
        <end position="27"/>
    </location>
</feature>
<keyword evidence="9" id="KW-1185">Reference proteome</keyword>
<evidence type="ECO:0000256" key="1">
    <source>
        <dbReference type="ARBA" id="ARBA00022670"/>
    </source>
</evidence>
<dbReference type="GO" id="GO:0005615">
    <property type="term" value="C:extracellular space"/>
    <property type="evidence" value="ECO:0007669"/>
    <property type="project" value="TreeGrafter"/>
</dbReference>
<proteinExistence type="predicted"/>
<dbReference type="GeneID" id="111119425"/>
<sequence>MATRHCIFCWDVVTCVGILLVLSDFSFCFPSNTAGQQPILTDHAMCRQPLGMTYDLNATWVNFTLTSTEGNASDARLYGPETWAASKIGDHTYVQVNMAEPVMVTGMFLQGDPETDQWVSSFHVTYSEDCITFYPVFDIGINQNFAGNLDPYSVAVIEFPNIFIARCMRVIPTERHRNASALRMEIIGCLANTCIGTHPVDWNVDPVKDNMEVRFPSEKIITALTIQPNFPADSKFAVSYSRSCADYHHVQEEGVTKEFTSISNDAIFVDLSQKPLRASCLRITALNANIRDVTDVEVQVNGCGFYDYEAPLESCGRNRYQSVRREKRVIGGYHASPGEWPWLVSLHFMPYHQFTNLSRLPHLCGATLIHPQWVLSAAHCFSEEVGEGLSLARNWKAVVGEHNQVGMDGTEQVLNVVSIHKHRQFFIKPDYPILQDIALLKLERPAVLSDYVNVICLDVDNSFPPGTPCVAAGWGQNKLDAAIPVGTGVKLPLHAEIPIIPPQDCDDRYRRLPADHYAKAAVSIQDSVLCAATEQGGKDSCWGDSGGPLVCRRGDHWTQVGIVSIGLDCGDVNFPGIYSKVSFYVDWITKTIREFSDNNILPTWLVDHRNHMV</sequence>
<dbReference type="KEGG" id="cvn:111119425"/>
<keyword evidence="6" id="KW-1133">Transmembrane helix</keyword>
<dbReference type="CDD" id="cd00057">
    <property type="entry name" value="FA58C"/>
    <property type="match status" value="1"/>
</dbReference>
<gene>
    <name evidence="10" type="primary">LOC111119425</name>
    <name evidence="11" type="synonym">LOC111121795</name>
</gene>
<evidence type="ECO:0000313" key="10">
    <source>
        <dbReference type="RefSeq" id="XP_022315306.1"/>
    </source>
</evidence>
<keyword evidence="4" id="KW-1015">Disulfide bond</keyword>
<dbReference type="Proteomes" id="UP000694844">
    <property type="component" value="Chromosome 2"/>
</dbReference>
<dbReference type="RefSeq" id="XP_022318931.1">
    <property type="nucleotide sequence ID" value="XM_022463223.1"/>
</dbReference>
<dbReference type="Gene3D" id="2.40.10.10">
    <property type="entry name" value="Trypsin-like serine proteases"/>
    <property type="match status" value="1"/>
</dbReference>
<dbReference type="Pfam" id="PF00754">
    <property type="entry name" value="F5_F8_type_C"/>
    <property type="match status" value="1"/>
</dbReference>
<keyword evidence="6" id="KW-0472">Membrane</keyword>
<dbReference type="PROSITE" id="PS00134">
    <property type="entry name" value="TRYPSIN_HIS"/>
    <property type="match status" value="1"/>
</dbReference>
<protein>
    <submittedName>
        <fullName evidence="10">Uncharacterized protein LOC111119425 isoform X1</fullName>
    </submittedName>
    <submittedName>
        <fullName evidence="11">Uncharacterized protein LOC111121795 isoform X1</fullName>
    </submittedName>
</protein>
<dbReference type="InterPro" id="IPR043504">
    <property type="entry name" value="Peptidase_S1_PA_chymotrypsin"/>
</dbReference>
<dbReference type="InterPro" id="IPR000421">
    <property type="entry name" value="FA58C"/>
</dbReference>
<evidence type="ECO:0000256" key="6">
    <source>
        <dbReference type="SAM" id="Phobius"/>
    </source>
</evidence>
<dbReference type="SMART" id="SM00020">
    <property type="entry name" value="Tryp_SPc"/>
    <property type="match status" value="1"/>
</dbReference>
<dbReference type="PRINTS" id="PR00722">
    <property type="entry name" value="CHYMOTRYPSIN"/>
</dbReference>
<dbReference type="PROSITE" id="PS00135">
    <property type="entry name" value="TRYPSIN_SER"/>
    <property type="match status" value="1"/>
</dbReference>
<dbReference type="RefSeq" id="XP_022315306.1">
    <property type="nucleotide sequence ID" value="XM_022459598.1"/>
</dbReference>
<dbReference type="PROSITE" id="PS50240">
    <property type="entry name" value="TRYPSIN_DOM"/>
    <property type="match status" value="1"/>
</dbReference>